<keyword evidence="2" id="KW-1185">Reference proteome</keyword>
<dbReference type="InterPro" id="IPR006330">
    <property type="entry name" value="Ado/ade_deaminase"/>
</dbReference>
<protein>
    <submittedName>
        <fullName evidence="1">Adenosine deaminase</fullName>
    </submittedName>
</protein>
<dbReference type="RefSeq" id="WP_144367903.1">
    <property type="nucleotide sequence ID" value="NZ_CABHNA010000099.1"/>
</dbReference>
<dbReference type="PANTHER" id="PTHR11409:SF43">
    <property type="entry name" value="ADENOSINE DEAMINASE"/>
    <property type="match status" value="1"/>
</dbReference>
<name>A0A564UPM8_9FIRM</name>
<dbReference type="Proteomes" id="UP000363661">
    <property type="component" value="Unassembled WGS sequence"/>
</dbReference>
<accession>A0A564UPM8</accession>
<organism evidence="1 2">
    <name type="scientific">[Ruminococcus] torques</name>
    <dbReference type="NCBI Taxonomy" id="33039"/>
    <lineage>
        <taxon>Bacteria</taxon>
        <taxon>Bacillati</taxon>
        <taxon>Bacillota</taxon>
        <taxon>Clostridia</taxon>
        <taxon>Lachnospirales</taxon>
        <taxon>Lachnospiraceae</taxon>
        <taxon>Mediterraneibacter</taxon>
    </lineage>
</organism>
<dbReference type="SUPFAM" id="SSF51556">
    <property type="entry name" value="Metallo-dependent hydrolases"/>
    <property type="match status" value="1"/>
</dbReference>
<dbReference type="GO" id="GO:0043103">
    <property type="term" value="P:hypoxanthine salvage"/>
    <property type="evidence" value="ECO:0007669"/>
    <property type="project" value="TreeGrafter"/>
</dbReference>
<evidence type="ECO:0000313" key="2">
    <source>
        <dbReference type="Proteomes" id="UP000363661"/>
    </source>
</evidence>
<dbReference type="InterPro" id="IPR032466">
    <property type="entry name" value="Metal_Hydrolase"/>
</dbReference>
<dbReference type="PANTHER" id="PTHR11409">
    <property type="entry name" value="ADENOSINE DEAMINASE"/>
    <property type="match status" value="1"/>
</dbReference>
<dbReference type="GO" id="GO:0006154">
    <property type="term" value="P:adenosine catabolic process"/>
    <property type="evidence" value="ECO:0007669"/>
    <property type="project" value="TreeGrafter"/>
</dbReference>
<sequence length="1022" mass="121560">MEKYTKALEILFKNISVYEILKNSRCYEQFSKDTFIVLASNYIGYYSNDEIENLYNYFREEYPVNQKRFFGERWSVKALTEKATRNKREEGLRVFDILLVFANYMLLEDSGEPVCDYSHLLRWRMSAHKMEEDLFITAFLAYKDLNKNRFKRDFRWDLVIGTNNRALRELLKKGIAENHFHLKGSAPYFHLSWLSLMNKIDSPNFAEIWDKYEKQRLNSDYDYNASYKNYSLCQMHRQAALIRLVLFMKLKGQRVILEKVRVEYSRIKMFLDLSELRTYRVVGEALYQIWEEEYSAYAKVSLLELLEKLNEKRLIKNENQTDCQKIVENILTQSEIQSICSNFLCDEDIYDKWRGTISLEDLLYYVLRCKQNILLEDIACFMPPDICRKIEEEFTLKFIYDILENPIMMKQKLPEIQILIETQRYEQMQQSSDHEKTDYALRGIKTDYNEKDNIRNILMGERWILYQMFQKYFYKDSKYSAYFNLFYLYLVIKEKIRAEMIQVNSNVGFSNFAIYQSRKEDFVEGTSFEKGFLKLAVADSMRRANLVSLEARITPKDSWEENVKRIKKNDKLSGLTKEEQEKMFYVYHFVKMPEKEAEFTKDDRCHHESLRKTVKKQAYAISEIREKDPKTAQRILGIDGCNAEIGCRPEVFACAYRFLRNYVPIDASGKKTIVPRLGLTYHVGEDFLDLVDGLRAIEEACRFLELRCGDRFGHALALGVDVRQWYESKTNRVVMSKQDYLDNLVWVYTKIRQNGMMGYEDLLLYIEKEYAAYFQEIYLDNISESHMNGAFQEYIKNVKEAVPERIRGFDIHTYYRAWKLRGDDPECYKTGSLKIPMVTNYGWDMFRVSNGNVEDFKIKEKFEPAFLYYNYHYNSKVKCKGREIIEVKITQKMQQAVEMIQLDMQKKITKMGIEIEANPSSNYLIGTFKRYDKHPILNFYNLGLETDPEKISKCPQISVSINTDDQGVFATSLENEYALMLQAVERICDEEGNQRYSRALIYQWLDRVRENGIQQSFLKWQK</sequence>
<dbReference type="GO" id="GO:0004000">
    <property type="term" value="F:adenosine deaminase activity"/>
    <property type="evidence" value="ECO:0007669"/>
    <property type="project" value="TreeGrafter"/>
</dbReference>
<dbReference type="GO" id="GO:0046103">
    <property type="term" value="P:inosine biosynthetic process"/>
    <property type="evidence" value="ECO:0007669"/>
    <property type="project" value="TreeGrafter"/>
</dbReference>
<dbReference type="GO" id="GO:0005829">
    <property type="term" value="C:cytosol"/>
    <property type="evidence" value="ECO:0007669"/>
    <property type="project" value="TreeGrafter"/>
</dbReference>
<gene>
    <name evidence="1" type="ORF">RTSSTS7063_02773</name>
</gene>
<dbReference type="AlphaFoldDB" id="A0A564UPM8"/>
<proteinExistence type="predicted"/>
<dbReference type="EMBL" id="CABHNA010000099">
    <property type="protein sequence ID" value="VUX21563.1"/>
    <property type="molecule type" value="Genomic_DNA"/>
</dbReference>
<evidence type="ECO:0000313" key="1">
    <source>
        <dbReference type="EMBL" id="VUX21563.1"/>
    </source>
</evidence>
<dbReference type="Gene3D" id="3.20.20.140">
    <property type="entry name" value="Metal-dependent hydrolases"/>
    <property type="match status" value="2"/>
</dbReference>
<reference evidence="1 2" key="1">
    <citation type="submission" date="2019-07" db="EMBL/GenBank/DDBJ databases">
        <authorList>
            <person name="Hibberd C M."/>
            <person name="Gehrig L. J."/>
            <person name="Chang H.-W."/>
            <person name="Venkatesh S."/>
        </authorList>
    </citation>
    <scope>NUCLEOTIDE SEQUENCE [LARGE SCALE GENOMIC DNA]</scope>
    <source>
        <strain evidence="1">Ruminococcus_torques_SSTS_Bg7063</strain>
    </source>
</reference>